<keyword evidence="4" id="KW-0408">Iron</keyword>
<evidence type="ECO:0000256" key="8">
    <source>
        <dbReference type="SAM" id="MobiDB-lite"/>
    </source>
</evidence>
<evidence type="ECO:0000313" key="10">
    <source>
        <dbReference type="Proteomes" id="UP000310689"/>
    </source>
</evidence>
<keyword evidence="2" id="KW-0479">Metal-binding</keyword>
<sequence>MERRTRLQNSNTINLNAEDVEAVISHGTHEQITACLRVLLENRDTTITDNKDLNDQLSDYQYQLDTSTQAFVQSQSQLNDALADQAAIEEDALSRQVQLELLSSKVEAFQRKENELHRSHQIQLDKFDNDRKSWFELESGLRGKVTSLSAKILAANRSAKYDATPPTSPSSPNSSNSAPIIKSMSIESASERSAREATLEKLQHSLDMEKQRRSIIERSEHSLKFELDQSKRSVEELRSENSSYMLLLQERTFSGDLLGSSVFDTMRDFDDTGIAVIAEEPENDSIDHSDDENSEQFTPNRRRARRRGPVDSRRKPQPSQSPKPLSEENGGNIGVTGPGYDLAAELGRAKLDTSDREETLDSLKNDNKTLKEANKALTTYVSKIIEKIINQEGFEHILASDYRDPEQRESIRLKRSQTMSSSAGRSSLGGVSDTLLNARKKTTDSNTSTVRTRTHHRGSNDKRKSLSIDWSNIGGFFKGNPNQNESTAQKLPKQEEDEDDRKERDKVRATMKKISSESLKTDGQFTRFDNEGRADNEELQKLYRDIELHNNTSTDLSNVIHPELWESEERIETNSPAYKFGKYGAGQVVIPDSVDSTMSERLANTNKAELRQQTRSIYKLLEVNKNLSPKQIPRFIAYTRPDQPLAYALAIGPGFYAAVYSVMREIRRRASSEIDGWLPHRVIELGSGAGISAWATMDAFKYGGNSHSIAAEDFQDNDETAVVNGSNADEPELHPVQQYDAFDPSEMMNDFNRQLWKDAQRKAQLNVTRKFISSRFKSEDPVERYIKKAKLGTEDQKYSYVVVRRGQRPSSESSKALNQLSKYSPSELIKLQKLEARKNLEVVGEIENVNEMMMSTAESTPNPELLDSSSTPIVETASNAQIDTDVALQEDLTNNPTYDNRDLLLKDSFNWSRVIYQPMKRKGHVIFDTCSQRERIERFVITKRDGDSAYRDSRKAKWGDLFPHDPSGTVQVKNGGIKRTMPTLPEGVIDENQLKPEHKDAAYTDDNGKVVIDSYDHDHAHNERTHKRRVRGIGSARKLRKGKGARMADLMEKKMVDERLEDIARDATDEIMRNRY</sequence>
<dbReference type="PANTHER" id="PTHR13184">
    <property type="entry name" value="37S RIBOSOMAL PROTEIN S22"/>
    <property type="match status" value="1"/>
</dbReference>
<gene>
    <name evidence="9" type="ORF">E3P86_02533</name>
</gene>
<dbReference type="InterPro" id="IPR052571">
    <property type="entry name" value="Mt_RNA_Methyltransferase"/>
</dbReference>
<feature type="region of interest" description="Disordered" evidence="8">
    <location>
        <begin position="160"/>
        <end position="179"/>
    </location>
</feature>
<organism evidence="9 10">
    <name type="scientific">Wallemia ichthyophaga</name>
    <dbReference type="NCBI Taxonomy" id="245174"/>
    <lineage>
        <taxon>Eukaryota</taxon>
        <taxon>Fungi</taxon>
        <taxon>Dikarya</taxon>
        <taxon>Basidiomycota</taxon>
        <taxon>Wallemiomycotina</taxon>
        <taxon>Wallemiomycetes</taxon>
        <taxon>Wallemiales</taxon>
        <taxon>Wallemiaceae</taxon>
        <taxon>Wallemia</taxon>
    </lineage>
</organism>
<evidence type="ECO:0000256" key="7">
    <source>
        <dbReference type="ARBA" id="ARBA00045681"/>
    </source>
</evidence>
<accession>A0A4T0J8B4</accession>
<evidence type="ECO:0000256" key="5">
    <source>
        <dbReference type="ARBA" id="ARBA00023014"/>
    </source>
</evidence>
<feature type="region of interest" description="Disordered" evidence="8">
    <location>
        <begin position="408"/>
        <end position="516"/>
    </location>
</feature>
<protein>
    <submittedName>
        <fullName evidence="9">Uncharacterized protein</fullName>
    </submittedName>
</protein>
<dbReference type="AlphaFoldDB" id="A0A4T0J8B4"/>
<keyword evidence="3" id="KW-0809">Transit peptide</keyword>
<evidence type="ECO:0000256" key="4">
    <source>
        <dbReference type="ARBA" id="ARBA00023004"/>
    </source>
</evidence>
<reference evidence="9 10" key="1">
    <citation type="submission" date="2019-03" db="EMBL/GenBank/DDBJ databases">
        <title>Sequencing 23 genomes of Wallemia ichthyophaga.</title>
        <authorList>
            <person name="Gostincar C."/>
        </authorList>
    </citation>
    <scope>NUCLEOTIDE SEQUENCE [LARGE SCALE GENOMIC DNA]</scope>
    <source>
        <strain evidence="9 10">EXF-6200</strain>
    </source>
</reference>
<dbReference type="InterPro" id="IPR015324">
    <property type="entry name" value="Ribosomal_Rsm22-like"/>
</dbReference>
<keyword evidence="5" id="KW-0411">Iron-sulfur</keyword>
<evidence type="ECO:0000256" key="3">
    <source>
        <dbReference type="ARBA" id="ARBA00022946"/>
    </source>
</evidence>
<feature type="compositionally biased region" description="Low complexity" evidence="8">
    <location>
        <begin position="170"/>
        <end position="179"/>
    </location>
</feature>
<dbReference type="GO" id="GO:0051536">
    <property type="term" value="F:iron-sulfur cluster binding"/>
    <property type="evidence" value="ECO:0007669"/>
    <property type="project" value="UniProtKB-KW"/>
</dbReference>
<evidence type="ECO:0000256" key="6">
    <source>
        <dbReference type="ARBA" id="ARBA00023128"/>
    </source>
</evidence>
<feature type="compositionally biased region" description="Acidic residues" evidence="8">
    <location>
        <begin position="280"/>
        <end position="294"/>
    </location>
</feature>
<dbReference type="GO" id="GO:0003735">
    <property type="term" value="F:structural constituent of ribosome"/>
    <property type="evidence" value="ECO:0007669"/>
    <property type="project" value="TreeGrafter"/>
</dbReference>
<dbReference type="GO" id="GO:0005763">
    <property type="term" value="C:mitochondrial small ribosomal subunit"/>
    <property type="evidence" value="ECO:0007669"/>
    <property type="project" value="TreeGrafter"/>
</dbReference>
<dbReference type="GO" id="GO:0006412">
    <property type="term" value="P:translation"/>
    <property type="evidence" value="ECO:0007669"/>
    <property type="project" value="InterPro"/>
</dbReference>
<comment type="subcellular location">
    <subcellularLocation>
        <location evidence="1">Mitochondrion</location>
    </subcellularLocation>
</comment>
<dbReference type="GO" id="GO:0008168">
    <property type="term" value="F:methyltransferase activity"/>
    <property type="evidence" value="ECO:0007669"/>
    <property type="project" value="InterPro"/>
</dbReference>
<dbReference type="Pfam" id="PF09243">
    <property type="entry name" value="Rsm22"/>
    <property type="match status" value="2"/>
</dbReference>
<feature type="region of interest" description="Disordered" evidence="8">
    <location>
        <begin position="280"/>
        <end position="339"/>
    </location>
</feature>
<proteinExistence type="predicted"/>
<comment type="function">
    <text evidence="7">Mitochondrial ribosome (mitoribosome) assembly factor. Binds at the interface of the head and body domains of the mitochondrial small ribosomal subunit (mt-SSU), occluding the mRNA channel and preventing compaction of the head domain towards the body. Probable inactive methyltransferase: retains the characteristic folding and ability to bind S-adenosyl-L-methionine, but it probably lost its methyltransferase activity.</text>
</comment>
<evidence type="ECO:0000256" key="2">
    <source>
        <dbReference type="ARBA" id="ARBA00022723"/>
    </source>
</evidence>
<dbReference type="GO" id="GO:0046872">
    <property type="term" value="F:metal ion binding"/>
    <property type="evidence" value="ECO:0007669"/>
    <property type="project" value="UniProtKB-KW"/>
</dbReference>
<feature type="compositionally biased region" description="Polar residues" evidence="8">
    <location>
        <begin position="480"/>
        <end position="489"/>
    </location>
</feature>
<comment type="caution">
    <text evidence="9">The sequence shown here is derived from an EMBL/GenBank/DDBJ whole genome shotgun (WGS) entry which is preliminary data.</text>
</comment>
<dbReference type="EMBL" id="SPOI01000132">
    <property type="protein sequence ID" value="TIB36331.1"/>
    <property type="molecule type" value="Genomic_DNA"/>
</dbReference>
<evidence type="ECO:0000313" key="9">
    <source>
        <dbReference type="EMBL" id="TIB36331.1"/>
    </source>
</evidence>
<dbReference type="Proteomes" id="UP000310689">
    <property type="component" value="Unassembled WGS sequence"/>
</dbReference>
<evidence type="ECO:0000256" key="1">
    <source>
        <dbReference type="ARBA" id="ARBA00004173"/>
    </source>
</evidence>
<name>A0A4T0J8B4_WALIC</name>
<dbReference type="PANTHER" id="PTHR13184:SF5">
    <property type="entry name" value="METHYLTRANSFERASE-LIKE PROTEIN 17, MITOCHONDRIAL"/>
    <property type="match status" value="1"/>
</dbReference>
<keyword evidence="6" id="KW-0496">Mitochondrion</keyword>
<feature type="compositionally biased region" description="Polar residues" evidence="8">
    <location>
        <begin position="416"/>
        <end position="425"/>
    </location>
</feature>